<dbReference type="PROSITE" id="PS50082">
    <property type="entry name" value="WD_REPEATS_2"/>
    <property type="match status" value="4"/>
</dbReference>
<dbReference type="Gene3D" id="2.130.10.10">
    <property type="entry name" value="YVTN repeat-like/Quinoprotein amine dehydrogenase"/>
    <property type="match status" value="3"/>
</dbReference>
<feature type="compositionally biased region" description="Low complexity" evidence="4">
    <location>
        <begin position="812"/>
        <end position="822"/>
    </location>
</feature>
<evidence type="ECO:0000256" key="1">
    <source>
        <dbReference type="ARBA" id="ARBA00022574"/>
    </source>
</evidence>
<dbReference type="PROSITE" id="PS50294">
    <property type="entry name" value="WD_REPEATS_REGION"/>
    <property type="match status" value="3"/>
</dbReference>
<dbReference type="InterPro" id="IPR016024">
    <property type="entry name" value="ARM-type_fold"/>
</dbReference>
<feature type="compositionally biased region" description="Basic residues" evidence="4">
    <location>
        <begin position="1189"/>
        <end position="1198"/>
    </location>
</feature>
<accession>A0A0L0SJW4</accession>
<dbReference type="InterPro" id="IPR001680">
    <property type="entry name" value="WD40_rpt"/>
</dbReference>
<dbReference type="Pfam" id="PF00400">
    <property type="entry name" value="WD40"/>
    <property type="match status" value="4"/>
</dbReference>
<dbReference type="SUPFAM" id="SSF48371">
    <property type="entry name" value="ARM repeat"/>
    <property type="match status" value="1"/>
</dbReference>
<dbReference type="EMBL" id="GG745340">
    <property type="protein sequence ID" value="KNE62724.1"/>
    <property type="molecule type" value="Genomic_DNA"/>
</dbReference>
<gene>
    <name evidence="5" type="ORF">AMAG_07911</name>
</gene>
<dbReference type="InterPro" id="IPR011989">
    <property type="entry name" value="ARM-like"/>
</dbReference>
<feature type="compositionally biased region" description="Pro residues" evidence="4">
    <location>
        <begin position="1343"/>
        <end position="1376"/>
    </location>
</feature>
<dbReference type="InterPro" id="IPR019775">
    <property type="entry name" value="WD40_repeat_CS"/>
</dbReference>
<dbReference type="PANTHER" id="PTHR45532:SF1">
    <property type="entry name" value="WD REPEAT-CONTAINING PROTEIN 97"/>
    <property type="match status" value="1"/>
</dbReference>
<dbReference type="PRINTS" id="PR00320">
    <property type="entry name" value="GPROTEINBRPT"/>
</dbReference>
<feature type="region of interest" description="Disordered" evidence="4">
    <location>
        <begin position="1219"/>
        <end position="1383"/>
    </location>
</feature>
<feature type="repeat" description="WD" evidence="3">
    <location>
        <begin position="409"/>
        <end position="441"/>
    </location>
</feature>
<dbReference type="eggNOG" id="KOG0319">
    <property type="taxonomic scope" value="Eukaryota"/>
</dbReference>
<dbReference type="PROSITE" id="PS00678">
    <property type="entry name" value="WD_REPEATS_1"/>
    <property type="match status" value="1"/>
</dbReference>
<feature type="compositionally biased region" description="Pro residues" evidence="4">
    <location>
        <begin position="1225"/>
        <end position="1269"/>
    </location>
</feature>
<dbReference type="SMART" id="SM00320">
    <property type="entry name" value="WD40"/>
    <property type="match status" value="5"/>
</dbReference>
<sequence>MPGPSTPGTDAASRRKSLQYVPLPVLTTSSRPESRITAVPPTPTTGNTSTRPGTRRKSGTAAPTAGMPVDIYDLVMHHGGEPPGGALVGSAVSLDESEPGDSPVDGDQDELQGDPGGGVNIEDPAGNDLDPIAAAASDATRAATSTMSKPSTANASVASGIVLPLTIPYGFQLQRSLLHGKATVRAVLFTPHGPAAQAAVPGAAGAALAAKPHVAANPNADAFVSMDAHHVHHWRGQMRVKKRELGGMPSTQTTSSASSTSPRAKTPGPDGVVQAAVVIDEKAPIAQGGLGLGALIDSIAKWVYLKRHRLVIVASDRLELKVLDHNLTELWRCNCVKPVLTMEACDELDEIVIGIYTLRGPRLTITDLTEDDWVSKTMYRTTQNRLYVACDGNIYVYDYDSGKRIDMMLQIHDITITALAVHEPSDFLVTGAKDGTIKVWNSQHALVSSFRDHHGAISALLFPLAHTAQPRPPPILVSGSLDGSLRMWDLDKGRCVYRQPTGHNEVLGMGMMRRDTFYHYSHRAIGIWHLNRLTSTFCSTQSQVTHLYRVVAHSATGKKGPRARIVLAAEDGSIRLVSPVSGTVLLTCFPSFKQTYIVEVVHDLPGECIYSLMNNGEIVVYDTRINPAKVLRVLDPSISIESSRVTCMTALANPWQLLGGTDSGQIVSINPDTGHRDVLVQGHPADIVALQRHPSQDLLLSTGNDKTVKAWRIHRRGTLPPTLDLICVHPLSAFPCRLRPAATSATANTDPHWMLATNANHALVVHETPMHGGVPAHAPPPGASPNDSGSVHSSLGGDTGLSPATGGGGGAVPTAPTGPGRAWTHSPDEEHTKLVTSVDHLPTLGLYVTAGMDGVVKLWNAQNVLVREIQVGEPVTAVAFANARGDLLLGVHDEVSVVRWKDYLPLDQCKAIQDINPPEDPLEEPMAFDPGLDFWHGFQAKPEFDRDQWTMCSARPQDHAELQDSELMRDFETELRGGRPVTSKMPMSHRLSVAVDPTSSMTATSSASAAESHTSLDNLALGKLIKTTQRVKKLAAFPDDHFGNHDASLDDMLRDLNGSFAVGSGDDSGLWSTLDGYMRDGAMHASQRYAIQPNKLYRPQITDEERQSVEDRGAAIEEYKNKHKITTLDEKMRKIRRKLEMIGALRHGVLSLPNSTVAAKVEHGGEDPAMAQVVRMAVKKRDVKDLKARARRNGKKPQPKPASPPLDLAESLANLDEIDEEDEPVTPPKPVSPPPPPPPVKVPDPPKAPTPPPPPPPRDPTPPPPPPPEPEPEPPRDPTPPPVRTSLPAIVPDSPPKPEPKSPVKMVTPKPPSVKKPAPPPAPPPLTLGSLGRKKPAKKDPPPKPVRAPKPVPPPAPAKPKSPQPKPATPIPPSVPVTPHTPRHEDQVVWSMLRRRPTMAAHTAVKPTDYHMDMRRRASTETATSGESPGDELQHKLHRVMSLSWFPGLGGRGVTVDNVVSVLGECVRSGANARARVEATKMLAYVHTVFQRDIREPATMLLAPQLEALANDPDWHVRAQIAAALPRFGYYHQDVVMGLVARLGDVHPAVRQAAMQSLAFYHIESREQLETVMIRLGLLSAPSGSGGGGKGGKGGGGKYRSILDDLYDQYVRREQEKVVKSIAAVQQWLTGAQYRYTKRLSSVGGGVVEEEVSEYDAGVESRL</sequence>
<dbReference type="SUPFAM" id="SSF50978">
    <property type="entry name" value="WD40 repeat-like"/>
    <property type="match status" value="2"/>
</dbReference>
<feature type="region of interest" description="Disordered" evidence="4">
    <location>
        <begin position="241"/>
        <end position="270"/>
    </location>
</feature>
<dbReference type="OMA" id="IRINNDQ"/>
<evidence type="ECO:0000313" key="6">
    <source>
        <dbReference type="Proteomes" id="UP000054350"/>
    </source>
</evidence>
<organism evidence="5 6">
    <name type="scientific">Allomyces macrogynus (strain ATCC 38327)</name>
    <name type="common">Allomyces javanicus var. macrogynus</name>
    <dbReference type="NCBI Taxonomy" id="578462"/>
    <lineage>
        <taxon>Eukaryota</taxon>
        <taxon>Fungi</taxon>
        <taxon>Fungi incertae sedis</taxon>
        <taxon>Blastocladiomycota</taxon>
        <taxon>Blastocladiomycetes</taxon>
        <taxon>Blastocladiales</taxon>
        <taxon>Blastocladiaceae</taxon>
        <taxon>Allomyces</taxon>
    </lineage>
</organism>
<feature type="repeat" description="WD" evidence="3">
    <location>
        <begin position="680"/>
        <end position="713"/>
    </location>
</feature>
<feature type="compositionally biased region" description="Acidic residues" evidence="4">
    <location>
        <begin position="95"/>
        <end position="112"/>
    </location>
</feature>
<keyword evidence="2" id="KW-0677">Repeat</keyword>
<dbReference type="Gene3D" id="1.25.10.10">
    <property type="entry name" value="Leucine-rich Repeat Variant"/>
    <property type="match status" value="1"/>
</dbReference>
<dbReference type="STRING" id="578462.A0A0L0SJW4"/>
<evidence type="ECO:0000313" key="5">
    <source>
        <dbReference type="EMBL" id="KNE62724.1"/>
    </source>
</evidence>
<proteinExistence type="predicted"/>
<feature type="region of interest" description="Disordered" evidence="4">
    <location>
        <begin position="1400"/>
        <end position="1432"/>
    </location>
</feature>
<keyword evidence="6" id="KW-1185">Reference proteome</keyword>
<dbReference type="InterPro" id="IPR036322">
    <property type="entry name" value="WD40_repeat_dom_sf"/>
</dbReference>
<dbReference type="InterPro" id="IPR015943">
    <property type="entry name" value="WD40/YVTN_repeat-like_dom_sf"/>
</dbReference>
<feature type="region of interest" description="Disordered" evidence="4">
    <location>
        <begin position="1"/>
        <end position="65"/>
    </location>
</feature>
<feature type="region of interest" description="Disordered" evidence="4">
    <location>
        <begin position="770"/>
        <end position="827"/>
    </location>
</feature>
<dbReference type="InterPro" id="IPR020472">
    <property type="entry name" value="WD40_PAC1"/>
</dbReference>
<feature type="repeat" description="WD" evidence="3">
    <location>
        <begin position="828"/>
        <end position="863"/>
    </location>
</feature>
<feature type="region of interest" description="Disordered" evidence="4">
    <location>
        <begin position="1180"/>
        <end position="1207"/>
    </location>
</feature>
<feature type="compositionally biased region" description="Pro residues" evidence="4">
    <location>
        <begin position="1309"/>
        <end position="1326"/>
    </location>
</feature>
<dbReference type="OrthoDB" id="6262491at2759"/>
<feature type="compositionally biased region" description="Basic and acidic residues" evidence="4">
    <location>
        <begin position="1408"/>
        <end position="1419"/>
    </location>
</feature>
<evidence type="ECO:0000256" key="2">
    <source>
        <dbReference type="ARBA" id="ARBA00022737"/>
    </source>
</evidence>
<feature type="compositionally biased region" description="Low complexity" evidence="4">
    <location>
        <begin position="250"/>
        <end position="261"/>
    </location>
</feature>
<feature type="region of interest" description="Disordered" evidence="4">
    <location>
        <begin position="77"/>
        <end position="129"/>
    </location>
</feature>
<feature type="repeat" description="WD" evidence="3">
    <location>
        <begin position="476"/>
        <end position="498"/>
    </location>
</feature>
<evidence type="ECO:0000256" key="4">
    <source>
        <dbReference type="SAM" id="MobiDB-lite"/>
    </source>
</evidence>
<dbReference type="Pfam" id="PF13646">
    <property type="entry name" value="HEAT_2"/>
    <property type="match status" value="1"/>
</dbReference>
<dbReference type="PANTHER" id="PTHR45532">
    <property type="entry name" value="WD REPEAT-CONTAINING PROTEIN 97"/>
    <property type="match status" value="1"/>
</dbReference>
<dbReference type="VEuPathDB" id="FungiDB:AMAG_07911"/>
<name>A0A0L0SJW4_ALLM3</name>
<dbReference type="Proteomes" id="UP000054350">
    <property type="component" value="Unassembled WGS sequence"/>
</dbReference>
<protein>
    <submittedName>
        <fullName evidence="5">Uncharacterized protein</fullName>
    </submittedName>
</protein>
<reference evidence="5 6" key="1">
    <citation type="submission" date="2009-11" db="EMBL/GenBank/DDBJ databases">
        <title>Annotation of Allomyces macrogynus ATCC 38327.</title>
        <authorList>
            <consortium name="The Broad Institute Genome Sequencing Platform"/>
            <person name="Russ C."/>
            <person name="Cuomo C."/>
            <person name="Burger G."/>
            <person name="Gray M.W."/>
            <person name="Holland P.W.H."/>
            <person name="King N."/>
            <person name="Lang F.B.F."/>
            <person name="Roger A.J."/>
            <person name="Ruiz-Trillo I."/>
            <person name="Young S.K."/>
            <person name="Zeng Q."/>
            <person name="Gargeya S."/>
            <person name="Fitzgerald M."/>
            <person name="Haas B."/>
            <person name="Abouelleil A."/>
            <person name="Alvarado L."/>
            <person name="Arachchi H.M."/>
            <person name="Berlin A."/>
            <person name="Chapman S.B."/>
            <person name="Gearin G."/>
            <person name="Goldberg J."/>
            <person name="Griggs A."/>
            <person name="Gujja S."/>
            <person name="Hansen M."/>
            <person name="Heiman D."/>
            <person name="Howarth C."/>
            <person name="Larimer J."/>
            <person name="Lui A."/>
            <person name="MacDonald P.J.P."/>
            <person name="McCowen C."/>
            <person name="Montmayeur A."/>
            <person name="Murphy C."/>
            <person name="Neiman D."/>
            <person name="Pearson M."/>
            <person name="Priest M."/>
            <person name="Roberts A."/>
            <person name="Saif S."/>
            <person name="Shea T."/>
            <person name="Sisk P."/>
            <person name="Stolte C."/>
            <person name="Sykes S."/>
            <person name="Wortman J."/>
            <person name="Nusbaum C."/>
            <person name="Birren B."/>
        </authorList>
    </citation>
    <scope>NUCLEOTIDE SEQUENCE [LARGE SCALE GENOMIC DNA]</scope>
    <source>
        <strain evidence="5 6">ATCC 38327</strain>
    </source>
</reference>
<reference evidence="6" key="2">
    <citation type="submission" date="2009-11" db="EMBL/GenBank/DDBJ databases">
        <title>The Genome Sequence of Allomyces macrogynus strain ATCC 38327.</title>
        <authorList>
            <consortium name="The Broad Institute Genome Sequencing Platform"/>
            <person name="Russ C."/>
            <person name="Cuomo C."/>
            <person name="Shea T."/>
            <person name="Young S.K."/>
            <person name="Zeng Q."/>
            <person name="Koehrsen M."/>
            <person name="Haas B."/>
            <person name="Borodovsky M."/>
            <person name="Guigo R."/>
            <person name="Alvarado L."/>
            <person name="Berlin A."/>
            <person name="Borenstein D."/>
            <person name="Chen Z."/>
            <person name="Engels R."/>
            <person name="Freedman E."/>
            <person name="Gellesch M."/>
            <person name="Goldberg J."/>
            <person name="Griggs A."/>
            <person name="Gujja S."/>
            <person name="Heiman D."/>
            <person name="Hepburn T."/>
            <person name="Howarth C."/>
            <person name="Jen D."/>
            <person name="Larson L."/>
            <person name="Lewis B."/>
            <person name="Mehta T."/>
            <person name="Park D."/>
            <person name="Pearson M."/>
            <person name="Roberts A."/>
            <person name="Saif S."/>
            <person name="Shenoy N."/>
            <person name="Sisk P."/>
            <person name="Stolte C."/>
            <person name="Sykes S."/>
            <person name="Walk T."/>
            <person name="White J."/>
            <person name="Yandava C."/>
            <person name="Burger G."/>
            <person name="Gray M.W."/>
            <person name="Holland P.W.H."/>
            <person name="King N."/>
            <person name="Lang F.B.F."/>
            <person name="Roger A.J."/>
            <person name="Ruiz-Trillo I."/>
            <person name="Lander E."/>
            <person name="Nusbaum C."/>
        </authorList>
    </citation>
    <scope>NUCLEOTIDE SEQUENCE [LARGE SCALE GENOMIC DNA]</scope>
    <source>
        <strain evidence="6">ATCC 38327</strain>
    </source>
</reference>
<keyword evidence="1 3" id="KW-0853">WD repeat</keyword>
<evidence type="ECO:0000256" key="3">
    <source>
        <dbReference type="PROSITE-ProRule" id="PRU00221"/>
    </source>
</evidence>